<reference evidence="2 3" key="1">
    <citation type="journal article" date="2017" name="BMC Genomics">
        <title>Genome sequencing of 39 Akkermansia muciniphila isolates reveals its population structure, genomic and functional diverisity, and global distribution in mammalian gut microbiotas.</title>
        <authorList>
            <person name="Guo X."/>
            <person name="Li S."/>
            <person name="Zhang J."/>
            <person name="Wu F."/>
            <person name="Li X."/>
            <person name="Wu D."/>
            <person name="Zhang M."/>
            <person name="Ou Z."/>
            <person name="Jie Z."/>
            <person name="Yan Q."/>
            <person name="Li P."/>
            <person name="Yi J."/>
            <person name="Peng Y."/>
        </authorList>
    </citation>
    <scope>NUCLEOTIDE SEQUENCE [LARGE SCALE GENOMIC DNA]</scope>
    <source>
        <strain evidence="2 3">GP28</strain>
    </source>
</reference>
<keyword evidence="1" id="KW-0812">Transmembrane</keyword>
<evidence type="ECO:0000313" key="3">
    <source>
        <dbReference type="Proteomes" id="UP000236075"/>
    </source>
</evidence>
<organism evidence="2 3">
    <name type="scientific">Akkermansia muciniphila</name>
    <dbReference type="NCBI Taxonomy" id="239935"/>
    <lineage>
        <taxon>Bacteria</taxon>
        <taxon>Pseudomonadati</taxon>
        <taxon>Verrucomicrobiota</taxon>
        <taxon>Verrucomicrobiia</taxon>
        <taxon>Verrucomicrobiales</taxon>
        <taxon>Akkermansiaceae</taxon>
        <taxon>Akkermansia</taxon>
    </lineage>
</organism>
<keyword evidence="1" id="KW-0472">Membrane</keyword>
<dbReference type="AlphaFoldDB" id="A0AAX0WL94"/>
<feature type="transmembrane region" description="Helical" evidence="1">
    <location>
        <begin position="380"/>
        <end position="399"/>
    </location>
</feature>
<protein>
    <recommendedName>
        <fullName evidence="4">Glycosyltransferase RgtA/B/C/D-like domain-containing protein</fullName>
    </recommendedName>
</protein>
<gene>
    <name evidence="2" type="ORF">CXT95_11960</name>
</gene>
<dbReference type="Proteomes" id="UP000236075">
    <property type="component" value="Unassembled WGS sequence"/>
</dbReference>
<evidence type="ECO:0000313" key="2">
    <source>
        <dbReference type="EMBL" id="PNC98980.1"/>
    </source>
</evidence>
<proteinExistence type="predicted"/>
<feature type="transmembrane region" description="Helical" evidence="1">
    <location>
        <begin position="48"/>
        <end position="67"/>
    </location>
</feature>
<keyword evidence="1" id="KW-1133">Transmembrane helix</keyword>
<dbReference type="EMBL" id="PJLB01000013">
    <property type="protein sequence ID" value="PNC98980.1"/>
    <property type="molecule type" value="Genomic_DNA"/>
</dbReference>
<feature type="transmembrane region" description="Helical" evidence="1">
    <location>
        <begin position="182"/>
        <end position="205"/>
    </location>
</feature>
<feature type="transmembrane region" description="Helical" evidence="1">
    <location>
        <begin position="73"/>
        <end position="92"/>
    </location>
</feature>
<name>A0AAX0WL94_9BACT</name>
<comment type="caution">
    <text evidence="2">The sequence shown here is derived from an EMBL/GenBank/DDBJ whole genome shotgun (WGS) entry which is preliminary data.</text>
</comment>
<feature type="transmembrane region" description="Helical" evidence="1">
    <location>
        <begin position="104"/>
        <end position="125"/>
    </location>
</feature>
<feature type="transmembrane region" description="Helical" evidence="1">
    <location>
        <begin position="406"/>
        <end position="425"/>
    </location>
</feature>
<feature type="transmembrane region" description="Helical" evidence="1">
    <location>
        <begin position="431"/>
        <end position="450"/>
    </location>
</feature>
<evidence type="ECO:0000256" key="1">
    <source>
        <dbReference type="SAM" id="Phobius"/>
    </source>
</evidence>
<feature type="transmembrane region" description="Helical" evidence="1">
    <location>
        <begin position="211"/>
        <end position="232"/>
    </location>
</feature>
<accession>A0AAX0WL94</accession>
<evidence type="ECO:0008006" key="4">
    <source>
        <dbReference type="Google" id="ProtNLM"/>
    </source>
</evidence>
<feature type="transmembrane region" description="Helical" evidence="1">
    <location>
        <begin position="278"/>
        <end position="302"/>
    </location>
</feature>
<feature type="transmembrane region" description="Helical" evidence="1">
    <location>
        <begin position="323"/>
        <end position="343"/>
    </location>
</feature>
<sequence>MRGFFISGGNCILFFETKYAMLALRSPPLPISFPLCVMPARFFLPARLPLCAGLLYLALPLLLFLLGWVHPAFSVPLCAALACGLYACARHLPAQRFPLSGRGLAVLGLLSFFCLMLVLLCGFTGHCQQHADFIIRNAVYEHLAANSWPLVTEDGHHFIYYLGHWLPPALAASFCPESWAPWLLALWTFLGLELALLAATVRWGIRKTARWALILLCLGSPAAVPDCLGIPLSSLFAEYNAQMVLFIGMPVQLFNTFNHAVPALLCAVFVLTRSLPPSGYYLAGTLLLPSSPLGALLLLPYMAYETLFRRSSARKPLSRLRSLLGQPVFWLAALCTAVMAVFYSHLDGGGQFSCLFDAKYAEIYHYGQQRLLLHPGSAKYASFLLALALGILLPGALLFPKCRKNPLYYITLGMMAGSLFFRTGIMNNELLFKAPAVLYPFLSLLFLRALRRGGVKYRTLLILYLVFSALPNLQCIMEKAGTFSTRASIMRKHWQTANGTPDCPDTLIRRQFMKKDGHPLPSWLFKTGTKPQSRRQ</sequence>